<feature type="domain" description="Programmed cell death protein 2 C-terminal" evidence="2">
    <location>
        <begin position="262"/>
        <end position="430"/>
    </location>
</feature>
<keyword evidence="4" id="KW-1185">Reference proteome</keyword>
<dbReference type="Pfam" id="PF04194">
    <property type="entry name" value="PDCD2_C"/>
    <property type="match status" value="1"/>
</dbReference>
<comment type="caution">
    <text evidence="3">The sequence shown here is derived from an EMBL/GenBank/DDBJ whole genome shotgun (WGS) entry which is preliminary data.</text>
</comment>
<dbReference type="PANTHER" id="PTHR12298:SF4">
    <property type="entry name" value="PROGRAMMED CELL DEATH PROTEIN 2"/>
    <property type="match status" value="1"/>
</dbReference>
<gene>
    <name evidence="3" type="ORF">CYCCA115_LOCUS1949</name>
</gene>
<evidence type="ECO:0000256" key="1">
    <source>
        <dbReference type="SAM" id="MobiDB-lite"/>
    </source>
</evidence>
<evidence type="ECO:0000259" key="2">
    <source>
        <dbReference type="Pfam" id="PF04194"/>
    </source>
</evidence>
<organism evidence="3 4">
    <name type="scientific">Cylindrotheca closterium</name>
    <dbReference type="NCBI Taxonomy" id="2856"/>
    <lineage>
        <taxon>Eukaryota</taxon>
        <taxon>Sar</taxon>
        <taxon>Stramenopiles</taxon>
        <taxon>Ochrophyta</taxon>
        <taxon>Bacillariophyta</taxon>
        <taxon>Bacillariophyceae</taxon>
        <taxon>Bacillariophycidae</taxon>
        <taxon>Bacillariales</taxon>
        <taxon>Bacillariaceae</taxon>
        <taxon>Cylindrotheca</taxon>
    </lineage>
</organism>
<evidence type="ECO:0000313" key="4">
    <source>
        <dbReference type="Proteomes" id="UP001295423"/>
    </source>
</evidence>
<dbReference type="PANTHER" id="PTHR12298">
    <property type="entry name" value="PCDC2 PROGRAMMED CELL DEATH PROTEIN 2 -RELATED"/>
    <property type="match status" value="1"/>
</dbReference>
<protein>
    <recommendedName>
        <fullName evidence="2">Programmed cell death protein 2 C-terminal domain-containing protein</fullName>
    </recommendedName>
</protein>
<sequence>MSNEAKNGGDSKSNTAVQLGFSVPFDDDEHRSLISHKSPQWQEWDGGQIGGRPSWLQPKDIPRSGMTCEGCSEPLVFVCQLYAPADEVTPEAFHRSLYLFACASKECAKTCEGTVKVLRTQLPEENPYYPSQPEEEVNWTKHAPTAWDVNLCAVCGQRGKGFCSLQQKHFCSKQHQIECKKCNPQSTDNNKAFFPSVYTESELVVEEEPSTNESKKSLESKGIFTNDGNDEDADLEQEDLNAITGAITSEASKDPTTNEFYARTKVVPNIQDQCLRYMRWPSEESATLASMPLWIRSDHQPPKDIPPCSYCGEDRKFECQIMPQMIHYLMKDHAKQSLEKGHEKNEQAKEAIAQASSILEQAPAEQVPPELAESNEKAVEAMRSKLMDDNDGLNWGVISVYTCTASCGGGLTVEEGQELGAYREEYAWKQPSLD</sequence>
<dbReference type="EMBL" id="CAKOGP040000113">
    <property type="protein sequence ID" value="CAJ1930463.1"/>
    <property type="molecule type" value="Genomic_DNA"/>
</dbReference>
<dbReference type="InterPro" id="IPR007320">
    <property type="entry name" value="PDCD2_C"/>
</dbReference>
<reference evidence="3" key="1">
    <citation type="submission" date="2023-08" db="EMBL/GenBank/DDBJ databases">
        <authorList>
            <person name="Audoor S."/>
            <person name="Bilcke G."/>
        </authorList>
    </citation>
    <scope>NUCLEOTIDE SEQUENCE</scope>
</reference>
<name>A0AAD2CDX3_9STRA</name>
<dbReference type="Proteomes" id="UP001295423">
    <property type="component" value="Unassembled WGS sequence"/>
</dbReference>
<dbReference type="AlphaFoldDB" id="A0AAD2CDX3"/>
<feature type="region of interest" description="Disordered" evidence="1">
    <location>
        <begin position="205"/>
        <end position="232"/>
    </location>
</feature>
<accession>A0AAD2CDX3</accession>
<evidence type="ECO:0000313" key="3">
    <source>
        <dbReference type="EMBL" id="CAJ1930463.1"/>
    </source>
</evidence>
<proteinExistence type="predicted"/>
<dbReference type="GO" id="GO:0005737">
    <property type="term" value="C:cytoplasm"/>
    <property type="evidence" value="ECO:0007669"/>
    <property type="project" value="InterPro"/>
</dbReference>